<evidence type="ECO:0000313" key="4">
    <source>
        <dbReference type="Proteomes" id="UP000054481"/>
    </source>
</evidence>
<dbReference type="EMBL" id="KQ030513">
    <property type="protein sequence ID" value="KJZ76024.1"/>
    <property type="molecule type" value="Genomic_DNA"/>
</dbReference>
<evidence type="ECO:0000313" key="3">
    <source>
        <dbReference type="EMBL" id="KJZ76024.1"/>
    </source>
</evidence>
<reference evidence="3 4" key="1">
    <citation type="journal article" date="2014" name="Genome Biol. Evol.">
        <title>Comparative genomics and transcriptomics analyses reveal divergent lifestyle features of nematode endoparasitic fungus Hirsutella minnesotensis.</title>
        <authorList>
            <person name="Lai Y."/>
            <person name="Liu K."/>
            <person name="Zhang X."/>
            <person name="Zhang X."/>
            <person name="Li K."/>
            <person name="Wang N."/>
            <person name="Shu C."/>
            <person name="Wu Y."/>
            <person name="Wang C."/>
            <person name="Bushley K.E."/>
            <person name="Xiang M."/>
            <person name="Liu X."/>
        </authorList>
    </citation>
    <scope>NUCLEOTIDE SEQUENCE [LARGE SCALE GENOMIC DNA]</scope>
    <source>
        <strain evidence="3 4">3608</strain>
    </source>
</reference>
<keyword evidence="4" id="KW-1185">Reference proteome</keyword>
<feature type="chain" id="PRO_5002526492" evidence="2">
    <location>
        <begin position="20"/>
        <end position="158"/>
    </location>
</feature>
<dbReference type="AlphaFoldDB" id="A0A0F8A5W2"/>
<keyword evidence="2" id="KW-0732">Signal</keyword>
<feature type="region of interest" description="Disordered" evidence="1">
    <location>
        <begin position="117"/>
        <end position="138"/>
    </location>
</feature>
<proteinExistence type="predicted"/>
<dbReference type="Proteomes" id="UP000054481">
    <property type="component" value="Unassembled WGS sequence"/>
</dbReference>
<sequence>MKSRIATAVLCGIAGLVLSAPTDGPRLGERSLSTMVESMMNQDSDMGLEQRDMLHEQHKQLVNDIAMMYELEGSTMMGEGEDLGDLSNISHIDMAEAGEAEENMHDESTGMLRRADEQATQIQEDGPEPRRGYPATGYVPIRTKPGIIGILGFAERDT</sequence>
<accession>A0A0F8A5W2</accession>
<gene>
    <name evidence="3" type="ORF">HIM_04480</name>
</gene>
<feature type="signal peptide" evidence="2">
    <location>
        <begin position="1"/>
        <end position="19"/>
    </location>
</feature>
<protein>
    <submittedName>
        <fullName evidence="3">Uncharacterized protein</fullName>
    </submittedName>
</protein>
<evidence type="ECO:0000256" key="2">
    <source>
        <dbReference type="SAM" id="SignalP"/>
    </source>
</evidence>
<organism evidence="3 4">
    <name type="scientific">Hirsutella minnesotensis 3608</name>
    <dbReference type="NCBI Taxonomy" id="1043627"/>
    <lineage>
        <taxon>Eukaryota</taxon>
        <taxon>Fungi</taxon>
        <taxon>Dikarya</taxon>
        <taxon>Ascomycota</taxon>
        <taxon>Pezizomycotina</taxon>
        <taxon>Sordariomycetes</taxon>
        <taxon>Hypocreomycetidae</taxon>
        <taxon>Hypocreales</taxon>
        <taxon>Ophiocordycipitaceae</taxon>
        <taxon>Hirsutella</taxon>
    </lineage>
</organism>
<evidence type="ECO:0000256" key="1">
    <source>
        <dbReference type="SAM" id="MobiDB-lite"/>
    </source>
</evidence>
<name>A0A0F8A5W2_9HYPO</name>